<dbReference type="Proteomes" id="UP001212483">
    <property type="component" value="Unassembled WGS sequence"/>
</dbReference>
<sequence>MKVNKLISELQKKESSIVESDTSSSNYISLECVTNKGKNRKFLELPKNYNEDITWLKCHIDTILPVMKDTRETKDGAPINKQVYFDNEIGDEKIINIAVASYNKVKNLY</sequence>
<protein>
    <submittedName>
        <fullName evidence="1">Uncharacterized protein</fullName>
    </submittedName>
</protein>
<evidence type="ECO:0000313" key="1">
    <source>
        <dbReference type="EMBL" id="MDB8606736.1"/>
    </source>
</evidence>
<comment type="caution">
    <text evidence="1">The sequence shown here is derived from an EMBL/GenBank/DDBJ whole genome shotgun (WGS) entry which is preliminary data.</text>
</comment>
<name>A0AB35IY85_STRSL</name>
<gene>
    <name evidence="1" type="ORF">PNU22_09650</name>
</gene>
<dbReference type="EMBL" id="JAQMJO010000011">
    <property type="protein sequence ID" value="MDB8606736.1"/>
    <property type="molecule type" value="Genomic_DNA"/>
</dbReference>
<reference evidence="1" key="1">
    <citation type="submission" date="2023-01" db="EMBL/GenBank/DDBJ databases">
        <title>Human gut microbiome strain richness.</title>
        <authorList>
            <person name="Chen-Liaw A."/>
        </authorList>
    </citation>
    <scope>NUCLEOTIDE SEQUENCE</scope>
    <source>
        <strain evidence="1">1001283st1_B9_1001283B150217_161031</strain>
    </source>
</reference>
<dbReference type="RefSeq" id="WP_195187737.1">
    <property type="nucleotide sequence ID" value="NZ_JADMUM010000175.1"/>
</dbReference>
<dbReference type="AlphaFoldDB" id="A0AB35IY85"/>
<evidence type="ECO:0000313" key="2">
    <source>
        <dbReference type="Proteomes" id="UP001212483"/>
    </source>
</evidence>
<organism evidence="1 2">
    <name type="scientific">Streptococcus salivarius</name>
    <dbReference type="NCBI Taxonomy" id="1304"/>
    <lineage>
        <taxon>Bacteria</taxon>
        <taxon>Bacillati</taxon>
        <taxon>Bacillota</taxon>
        <taxon>Bacilli</taxon>
        <taxon>Lactobacillales</taxon>
        <taxon>Streptococcaceae</taxon>
        <taxon>Streptococcus</taxon>
    </lineage>
</organism>
<accession>A0AB35IY85</accession>
<proteinExistence type="predicted"/>